<proteinExistence type="predicted"/>
<organism evidence="1 2">
    <name type="scientific">Trichinella spiralis</name>
    <name type="common">Trichina worm</name>
    <dbReference type="NCBI Taxonomy" id="6334"/>
    <lineage>
        <taxon>Eukaryota</taxon>
        <taxon>Metazoa</taxon>
        <taxon>Ecdysozoa</taxon>
        <taxon>Nematoda</taxon>
        <taxon>Enoplea</taxon>
        <taxon>Dorylaimia</taxon>
        <taxon>Trichinellida</taxon>
        <taxon>Trichinellidae</taxon>
        <taxon>Trichinella</taxon>
    </lineage>
</organism>
<dbReference type="InParanoid" id="A0A0V1AX96"/>
<evidence type="ECO:0000313" key="1">
    <source>
        <dbReference type="EMBL" id="KRY28956.1"/>
    </source>
</evidence>
<evidence type="ECO:0000313" key="2">
    <source>
        <dbReference type="Proteomes" id="UP000054776"/>
    </source>
</evidence>
<comment type="caution">
    <text evidence="1">The sequence shown here is derived from an EMBL/GenBank/DDBJ whole genome shotgun (WGS) entry which is preliminary data.</text>
</comment>
<dbReference type="Proteomes" id="UP000054776">
    <property type="component" value="Unassembled WGS sequence"/>
</dbReference>
<keyword evidence="2" id="KW-1185">Reference proteome</keyword>
<sequence length="122" mass="13915">MFKVETLNTVAQHTLSPPLHLCCIVHCLRGFFLPPLPTLEALFESSIHFKTISNGYLLLLRSTVRKPAKEIYKTFASVAAVESKKHRSKFVMLNALSLLNGQNSRRRQWVACLFELLKICSR</sequence>
<name>A0A0V1AX96_TRISP</name>
<dbReference type="EMBL" id="JYDH01000185">
    <property type="protein sequence ID" value="KRY28956.1"/>
    <property type="molecule type" value="Genomic_DNA"/>
</dbReference>
<protein>
    <submittedName>
        <fullName evidence="1">Uncharacterized protein</fullName>
    </submittedName>
</protein>
<reference evidence="1 2" key="1">
    <citation type="submission" date="2015-01" db="EMBL/GenBank/DDBJ databases">
        <title>Evolution of Trichinella species and genotypes.</title>
        <authorList>
            <person name="Korhonen P.K."/>
            <person name="Edoardo P."/>
            <person name="Giuseppe L.R."/>
            <person name="Gasser R.B."/>
        </authorList>
    </citation>
    <scope>NUCLEOTIDE SEQUENCE [LARGE SCALE GENOMIC DNA]</scope>
    <source>
        <strain evidence="1">ISS3</strain>
    </source>
</reference>
<dbReference type="AlphaFoldDB" id="A0A0V1AX96"/>
<gene>
    <name evidence="1" type="ORF">T01_2672</name>
</gene>
<accession>A0A0V1AX96</accession>